<evidence type="ECO:0008006" key="4">
    <source>
        <dbReference type="Google" id="ProtNLM"/>
    </source>
</evidence>
<name>A0AAV5NLC5_9VIBR</name>
<reference evidence="3" key="1">
    <citation type="journal article" date="2019" name="Int. J. Syst. Evol. Microbiol.">
        <title>The Global Catalogue of Microorganisms (GCM) 10K type strain sequencing project: providing services to taxonomists for standard genome sequencing and annotation.</title>
        <authorList>
            <consortium name="The Broad Institute Genomics Platform"/>
            <consortium name="The Broad Institute Genome Sequencing Center for Infectious Disease"/>
            <person name="Wu L."/>
            <person name="Ma J."/>
        </authorList>
    </citation>
    <scope>NUCLEOTIDE SEQUENCE [LARGE SCALE GENOMIC DNA]</scope>
    <source>
        <strain evidence="3">NBRC 15640</strain>
    </source>
</reference>
<dbReference type="Pfam" id="PF13728">
    <property type="entry name" value="TraF"/>
    <property type="match status" value="1"/>
</dbReference>
<gene>
    <name evidence="2" type="ORF">GCM10007932_04140</name>
</gene>
<feature type="compositionally biased region" description="Acidic residues" evidence="1">
    <location>
        <begin position="51"/>
        <end position="62"/>
    </location>
</feature>
<dbReference type="EMBL" id="BSNX01000003">
    <property type="protein sequence ID" value="GLQ71054.1"/>
    <property type="molecule type" value="Genomic_DNA"/>
</dbReference>
<dbReference type="SUPFAM" id="SSF52833">
    <property type="entry name" value="Thioredoxin-like"/>
    <property type="match status" value="1"/>
</dbReference>
<evidence type="ECO:0000313" key="3">
    <source>
        <dbReference type="Proteomes" id="UP001156690"/>
    </source>
</evidence>
<feature type="region of interest" description="Disordered" evidence="1">
    <location>
        <begin position="51"/>
        <end position="78"/>
    </location>
</feature>
<accession>A0AAV5NLC5</accession>
<protein>
    <recommendedName>
        <fullName evidence="4">Conjugal transfer protein TraF</fullName>
    </recommendedName>
</protein>
<dbReference type="Proteomes" id="UP001156690">
    <property type="component" value="Unassembled WGS sequence"/>
</dbReference>
<evidence type="ECO:0000256" key="1">
    <source>
        <dbReference type="SAM" id="MobiDB-lite"/>
    </source>
</evidence>
<dbReference type="InterPro" id="IPR036249">
    <property type="entry name" value="Thioredoxin-like_sf"/>
</dbReference>
<dbReference type="InterPro" id="IPR039555">
    <property type="entry name" value="TraF/TrbB"/>
</dbReference>
<proteinExistence type="predicted"/>
<comment type="caution">
    <text evidence="2">The sequence shown here is derived from an EMBL/GenBank/DDBJ whole genome shotgun (WGS) entry which is preliminary data.</text>
</comment>
<dbReference type="RefSeq" id="WP_126607415.1">
    <property type="nucleotide sequence ID" value="NZ_AP025146.1"/>
</dbReference>
<dbReference type="AlphaFoldDB" id="A0AAV5NLC5"/>
<organism evidence="2 3">
    <name type="scientific">Vibrio penaeicida</name>
    <dbReference type="NCBI Taxonomy" id="104609"/>
    <lineage>
        <taxon>Bacteria</taxon>
        <taxon>Pseudomonadati</taxon>
        <taxon>Pseudomonadota</taxon>
        <taxon>Gammaproteobacteria</taxon>
        <taxon>Vibrionales</taxon>
        <taxon>Vibrionaceae</taxon>
        <taxon>Vibrio</taxon>
    </lineage>
</organism>
<keyword evidence="3" id="KW-1185">Reference proteome</keyword>
<evidence type="ECO:0000313" key="2">
    <source>
        <dbReference type="EMBL" id="GLQ71054.1"/>
    </source>
</evidence>
<feature type="compositionally biased region" description="Low complexity" evidence="1">
    <location>
        <begin position="63"/>
        <end position="76"/>
    </location>
</feature>
<sequence>MRCLIPFIVMLPLGLQLAHSQETVKRDGRPEPIEVHGESNLGWHFYNEYPDEVEEPEKESEEPTASLPSTSSSSTQSEEELPELFSTAWFSANYERIEKAAIDNPTKENIRALLVTERMMLDKSETFARTKVRIAANDPILQDNMRIPMNGYGKSLMFKYKKKNYQLALKELTKKAGIFYFYDGKCIFCHQMIKALNLLKKRHGWEIRVIARNINGNRIVDLDPSIPVVRDVYHSKNYQIKHWPTLSMVVPEGNQHYIITQGVMALSTLERTLVTVSLEQKVLDDEWFYKIFPQERGLVSQAQFEHLPKDISDNPIKLINHAMDAIANPAGTMGYTIDSEDENHEE</sequence>
<dbReference type="Gene3D" id="3.40.30.10">
    <property type="entry name" value="Glutaredoxin"/>
    <property type="match status" value="1"/>
</dbReference>